<dbReference type="EMBL" id="BAAAEW010000022">
    <property type="protein sequence ID" value="GAA0756150.1"/>
    <property type="molecule type" value="Genomic_DNA"/>
</dbReference>
<comment type="caution">
    <text evidence="2">The sequence shown here is derived from an EMBL/GenBank/DDBJ whole genome shotgun (WGS) entry which is preliminary data.</text>
</comment>
<dbReference type="Proteomes" id="UP001500279">
    <property type="component" value="Unassembled WGS sequence"/>
</dbReference>
<accession>A0ABN1K6F2</accession>
<organism evidence="2 3">
    <name type="scientific">Ideonella azotifigens</name>
    <dbReference type="NCBI Taxonomy" id="513160"/>
    <lineage>
        <taxon>Bacteria</taxon>
        <taxon>Pseudomonadati</taxon>
        <taxon>Pseudomonadota</taxon>
        <taxon>Betaproteobacteria</taxon>
        <taxon>Burkholderiales</taxon>
        <taxon>Sphaerotilaceae</taxon>
        <taxon>Ideonella</taxon>
    </lineage>
</organism>
<proteinExistence type="predicted"/>
<evidence type="ECO:0000313" key="2">
    <source>
        <dbReference type="EMBL" id="GAA0756150.1"/>
    </source>
</evidence>
<evidence type="ECO:0008006" key="4">
    <source>
        <dbReference type="Google" id="ProtNLM"/>
    </source>
</evidence>
<evidence type="ECO:0000256" key="1">
    <source>
        <dbReference type="SAM" id="MobiDB-lite"/>
    </source>
</evidence>
<keyword evidence="3" id="KW-1185">Reference proteome</keyword>
<gene>
    <name evidence="2" type="ORF">GCM10009107_34330</name>
</gene>
<protein>
    <recommendedName>
        <fullName evidence="4">DUF4148 domain-containing protein</fullName>
    </recommendedName>
</protein>
<reference evidence="2 3" key="1">
    <citation type="journal article" date="2019" name="Int. J. Syst. Evol. Microbiol.">
        <title>The Global Catalogue of Microorganisms (GCM) 10K type strain sequencing project: providing services to taxonomists for standard genome sequencing and annotation.</title>
        <authorList>
            <consortium name="The Broad Institute Genomics Platform"/>
            <consortium name="The Broad Institute Genome Sequencing Center for Infectious Disease"/>
            <person name="Wu L."/>
            <person name="Ma J."/>
        </authorList>
    </citation>
    <scope>NUCLEOTIDE SEQUENCE [LARGE SCALE GENOMIC DNA]</scope>
    <source>
        <strain evidence="2 3">JCM 15503</strain>
    </source>
</reference>
<name>A0ABN1K6F2_9BURK</name>
<sequence>MLQCTQGKQNRQRSADSLSEPTDPFLRGFTMFTLHTSASKTAKTLALGALISLAAASSFAAGSSASPEQIYQRAVGGQTAGFSDTAQAGSSNVRVEEHLVPGPRAAYAIHTGVAKDVAIAQARAAGEYPTRQVLKITSRQLTPAEKWERRNSGVATSFEKVEVISSTQDRGPAAVATGSKASAI</sequence>
<evidence type="ECO:0000313" key="3">
    <source>
        <dbReference type="Proteomes" id="UP001500279"/>
    </source>
</evidence>
<feature type="region of interest" description="Disordered" evidence="1">
    <location>
        <begin position="1"/>
        <end position="21"/>
    </location>
</feature>